<keyword evidence="2" id="KW-0732">Signal</keyword>
<feature type="chain" id="PRO_5005656630" evidence="2">
    <location>
        <begin position="24"/>
        <end position="84"/>
    </location>
</feature>
<organism evidence="3 4">
    <name type="scientific">Ascaris lumbricoides</name>
    <name type="common">Giant roundworm</name>
    <dbReference type="NCBI Taxonomy" id="6252"/>
    <lineage>
        <taxon>Eukaryota</taxon>
        <taxon>Metazoa</taxon>
        <taxon>Ecdysozoa</taxon>
        <taxon>Nematoda</taxon>
        <taxon>Chromadorea</taxon>
        <taxon>Rhabditida</taxon>
        <taxon>Spirurina</taxon>
        <taxon>Ascaridomorpha</taxon>
        <taxon>Ascaridoidea</taxon>
        <taxon>Ascarididae</taxon>
        <taxon>Ascaris</taxon>
    </lineage>
</organism>
<evidence type="ECO:0000313" key="3">
    <source>
        <dbReference type="Proteomes" id="UP000036681"/>
    </source>
</evidence>
<evidence type="ECO:0000313" key="4">
    <source>
        <dbReference type="WBParaSite" id="ALUE_0000445101-mRNA-1"/>
    </source>
</evidence>
<evidence type="ECO:0000256" key="1">
    <source>
        <dbReference type="SAM" id="MobiDB-lite"/>
    </source>
</evidence>
<proteinExistence type="predicted"/>
<evidence type="ECO:0000256" key="2">
    <source>
        <dbReference type="SAM" id="SignalP"/>
    </source>
</evidence>
<dbReference type="Proteomes" id="UP000036681">
    <property type="component" value="Unplaced"/>
</dbReference>
<sequence>MFAARRALACMFLMYLLLQTTESSWLSKTYKKLENSAKKRISEGVAIAILGGLRHRRSVAHQEEASLHVKTDELPSPDTVREQL</sequence>
<dbReference type="WBParaSite" id="ALUE_0000445101-mRNA-1">
    <property type="protein sequence ID" value="ALUE_0000445101-mRNA-1"/>
    <property type="gene ID" value="ALUE_0000445101"/>
</dbReference>
<protein>
    <submittedName>
        <fullName evidence="4">Cecropin-P2</fullName>
    </submittedName>
</protein>
<keyword evidence="3" id="KW-1185">Reference proteome</keyword>
<feature type="signal peptide" evidence="2">
    <location>
        <begin position="1"/>
        <end position="23"/>
    </location>
</feature>
<accession>A0A0M3HQN9</accession>
<name>A0A0M3HQN9_ASCLU</name>
<dbReference type="PROSITE" id="PS00268">
    <property type="entry name" value="CECROPIN"/>
    <property type="match status" value="1"/>
</dbReference>
<dbReference type="AlphaFoldDB" id="A0A0M3HQN9"/>
<reference evidence="4" key="1">
    <citation type="submission" date="2017-02" db="UniProtKB">
        <authorList>
            <consortium name="WormBaseParasite"/>
        </authorList>
    </citation>
    <scope>IDENTIFICATION</scope>
</reference>
<feature type="region of interest" description="Disordered" evidence="1">
    <location>
        <begin position="62"/>
        <end position="84"/>
    </location>
</feature>